<dbReference type="Proteomes" id="UP001165740">
    <property type="component" value="Chromosome 14"/>
</dbReference>
<feature type="transmembrane region" description="Helical" evidence="3">
    <location>
        <begin position="218"/>
        <end position="239"/>
    </location>
</feature>
<evidence type="ECO:0000256" key="2">
    <source>
        <dbReference type="SAM" id="MobiDB-lite"/>
    </source>
</evidence>
<dbReference type="PANTHER" id="PTHR11360">
    <property type="entry name" value="MONOCARBOXYLATE TRANSPORTER"/>
    <property type="match status" value="1"/>
</dbReference>
<feature type="domain" description="Major facilitator superfamily (MFS) profile" evidence="4">
    <location>
        <begin position="62"/>
        <end position="678"/>
    </location>
</feature>
<feature type="transmembrane region" description="Helical" evidence="3">
    <location>
        <begin position="498"/>
        <end position="518"/>
    </location>
</feature>
<name>A0A9W2YRR9_BIOGL</name>
<evidence type="ECO:0000256" key="1">
    <source>
        <dbReference type="ARBA" id="ARBA00004141"/>
    </source>
</evidence>
<feature type="transmembrane region" description="Helical" evidence="3">
    <location>
        <begin position="655"/>
        <end position="675"/>
    </location>
</feature>
<dbReference type="RefSeq" id="XP_055865457.1">
    <property type="nucleotide sequence ID" value="XM_056009482.1"/>
</dbReference>
<dbReference type="AlphaFoldDB" id="A0A9W2YRR9"/>
<dbReference type="SUPFAM" id="SSF103473">
    <property type="entry name" value="MFS general substrate transporter"/>
    <property type="match status" value="1"/>
</dbReference>
<dbReference type="PROSITE" id="PS50850">
    <property type="entry name" value="MFS"/>
    <property type="match status" value="1"/>
</dbReference>
<keyword evidence="5" id="KW-1185">Reference proteome</keyword>
<evidence type="ECO:0000313" key="5">
    <source>
        <dbReference type="Proteomes" id="UP001165740"/>
    </source>
</evidence>
<feature type="transmembrane region" description="Helical" evidence="3">
    <location>
        <begin position="533"/>
        <end position="556"/>
    </location>
</feature>
<proteinExistence type="predicted"/>
<evidence type="ECO:0000313" key="7">
    <source>
        <dbReference type="RefSeq" id="XP_055865458.1"/>
    </source>
</evidence>
<dbReference type="PANTHER" id="PTHR11360:SF286">
    <property type="entry name" value="GH22266P"/>
    <property type="match status" value="1"/>
</dbReference>
<feature type="transmembrane region" description="Helical" evidence="3">
    <location>
        <begin position="62"/>
        <end position="88"/>
    </location>
</feature>
<keyword evidence="3" id="KW-0472">Membrane</keyword>
<reference evidence="6 7" key="1">
    <citation type="submission" date="2025-04" db="UniProtKB">
        <authorList>
            <consortium name="RefSeq"/>
        </authorList>
    </citation>
    <scope>IDENTIFICATION</scope>
</reference>
<sequence>MAKKKEKAADKVKFRKPDSKNDLKNNDKNANAIDRSDDEESILQSQIKKTISQTFHVPDGGYGWVIVLSGLIISFIVDGVTYTFGVFLGKFEEAFQQPKSVIALASSLQVGVYLMVGPIVSVLTNRFGCRPVIIVGSLIASAAFIGSAFSNNVTTLIVVYGFIGGFGFGMMYLPSVVAVSIYFESKRALATGICVCGSGIGTFVLAPVSELLLNEYNWSWALLILGAIILNGVVFGGLVRPLELIPSTKIITQENGDASKGKKKKSVEDSKELVPLITVTDDKEETTVMFKNAAKDTSKINPAEPVDTDTPLNVKNDDGKNNRKNSAPSVTIEMDEIMPRMRSNTFDVSQPQQSSDSAEPISKSQTGLNKSLTSGLNKSHNSGINKSHMSIHSNKSQSHAPLGLAFVSMSDVQLNKIRDEVHLPIARKDIHLAGSLAEPEWDYSKSPEGQQPLDLVVQSIESLSSVGSRKGIWACLPDSARETIEEMLSLSILKDKRYWFVLAGNFSCMIGFYVPFVYVPERATLLGIEKEQAAFLLSIIGITNLVGRVLTGIVITFSRIDPILVTIVALIICGIMTIVCPFCYSFGALAAVSAIFGLGVAAYISMCSILLCELLGVNKLTNAFGFVILFRGIACIIGPPMAGAIIDSTGVFDEAFFVGGAFIVLGGLWHLMLYAPCYRKKSED</sequence>
<feature type="compositionally biased region" description="Polar residues" evidence="2">
    <location>
        <begin position="342"/>
        <end position="395"/>
    </location>
</feature>
<dbReference type="InterPro" id="IPR020846">
    <property type="entry name" value="MFS_dom"/>
</dbReference>
<accession>A0A9W2YRR9</accession>
<dbReference type="InterPro" id="IPR036259">
    <property type="entry name" value="MFS_trans_sf"/>
</dbReference>
<gene>
    <name evidence="6 7" type="primary">LOC106055274</name>
</gene>
<feature type="transmembrane region" description="Helical" evidence="3">
    <location>
        <begin position="188"/>
        <end position="206"/>
    </location>
</feature>
<dbReference type="Gene3D" id="1.20.1250.20">
    <property type="entry name" value="MFS general substrate transporter like domains"/>
    <property type="match status" value="2"/>
</dbReference>
<keyword evidence="3" id="KW-0812">Transmembrane</keyword>
<dbReference type="GeneID" id="106055274"/>
<feature type="transmembrane region" description="Helical" evidence="3">
    <location>
        <begin position="100"/>
        <end position="120"/>
    </location>
</feature>
<feature type="transmembrane region" description="Helical" evidence="3">
    <location>
        <begin position="623"/>
        <end position="643"/>
    </location>
</feature>
<dbReference type="GO" id="GO:0008028">
    <property type="term" value="F:monocarboxylic acid transmembrane transporter activity"/>
    <property type="evidence" value="ECO:0007669"/>
    <property type="project" value="TreeGrafter"/>
</dbReference>
<feature type="transmembrane region" description="Helical" evidence="3">
    <location>
        <begin position="563"/>
        <end position="584"/>
    </location>
</feature>
<dbReference type="InterPro" id="IPR050327">
    <property type="entry name" value="Proton-linked_MCT"/>
</dbReference>
<dbReference type="GO" id="GO:0016020">
    <property type="term" value="C:membrane"/>
    <property type="evidence" value="ECO:0007669"/>
    <property type="project" value="UniProtKB-SubCell"/>
</dbReference>
<feature type="region of interest" description="Disordered" evidence="2">
    <location>
        <begin position="1"/>
        <end position="37"/>
    </location>
</feature>
<feature type="transmembrane region" description="Helical" evidence="3">
    <location>
        <begin position="156"/>
        <end position="181"/>
    </location>
</feature>
<evidence type="ECO:0000313" key="6">
    <source>
        <dbReference type="RefSeq" id="XP_055865457.1"/>
    </source>
</evidence>
<feature type="transmembrane region" description="Helical" evidence="3">
    <location>
        <begin position="590"/>
        <end position="611"/>
    </location>
</feature>
<dbReference type="InterPro" id="IPR011701">
    <property type="entry name" value="MFS"/>
</dbReference>
<evidence type="ECO:0000256" key="3">
    <source>
        <dbReference type="SAM" id="Phobius"/>
    </source>
</evidence>
<feature type="transmembrane region" description="Helical" evidence="3">
    <location>
        <begin position="132"/>
        <end position="150"/>
    </location>
</feature>
<organism evidence="5 6">
    <name type="scientific">Biomphalaria glabrata</name>
    <name type="common">Bloodfluke planorb</name>
    <name type="synonym">Freshwater snail</name>
    <dbReference type="NCBI Taxonomy" id="6526"/>
    <lineage>
        <taxon>Eukaryota</taxon>
        <taxon>Metazoa</taxon>
        <taxon>Spiralia</taxon>
        <taxon>Lophotrochozoa</taxon>
        <taxon>Mollusca</taxon>
        <taxon>Gastropoda</taxon>
        <taxon>Heterobranchia</taxon>
        <taxon>Euthyneura</taxon>
        <taxon>Panpulmonata</taxon>
        <taxon>Hygrophila</taxon>
        <taxon>Lymnaeoidea</taxon>
        <taxon>Planorbidae</taxon>
        <taxon>Biomphalaria</taxon>
    </lineage>
</organism>
<comment type="subcellular location">
    <subcellularLocation>
        <location evidence="1">Membrane</location>
        <topology evidence="1">Multi-pass membrane protein</topology>
    </subcellularLocation>
</comment>
<feature type="compositionally biased region" description="Basic and acidic residues" evidence="2">
    <location>
        <begin position="7"/>
        <end position="27"/>
    </location>
</feature>
<dbReference type="Pfam" id="PF07690">
    <property type="entry name" value="MFS_1"/>
    <property type="match status" value="2"/>
</dbReference>
<protein>
    <submittedName>
        <fullName evidence="6 7">Monocarboxylate transporter 2-like</fullName>
    </submittedName>
</protein>
<keyword evidence="3" id="KW-1133">Transmembrane helix</keyword>
<dbReference type="RefSeq" id="XP_055865458.1">
    <property type="nucleotide sequence ID" value="XM_056009483.1"/>
</dbReference>
<feature type="region of interest" description="Disordered" evidence="2">
    <location>
        <begin position="299"/>
        <end position="395"/>
    </location>
</feature>
<dbReference type="OMA" id="FRGVACI"/>
<evidence type="ECO:0000259" key="4">
    <source>
        <dbReference type="PROSITE" id="PS50850"/>
    </source>
</evidence>
<dbReference type="OrthoDB" id="6499973at2759"/>